<feature type="region of interest" description="Disordered" evidence="1">
    <location>
        <begin position="55"/>
        <end position="101"/>
    </location>
</feature>
<keyword evidence="3" id="KW-1185">Reference proteome</keyword>
<sequence length="101" mass="11241">MSPNPGSWFAFLSFSLYPEFEYQWRGLRKLPEGDCRLPGDWRGLAREVDVSTSTKYERRLSRTKQEVGSRGDEEGGGTAVRGAGAGVPPCARVADCRRDDD</sequence>
<comment type="caution">
    <text evidence="2">The sequence shown here is derived from an EMBL/GenBank/DDBJ whole genome shotgun (WGS) entry which is preliminary data.</text>
</comment>
<gene>
    <name evidence="2" type="ORF">HAX54_016234</name>
</gene>
<evidence type="ECO:0000313" key="2">
    <source>
        <dbReference type="EMBL" id="MCD9558700.1"/>
    </source>
</evidence>
<protein>
    <submittedName>
        <fullName evidence="2">Uncharacterized protein</fullName>
    </submittedName>
</protein>
<name>A0ABS8UJ86_DATST</name>
<proteinExistence type="predicted"/>
<accession>A0ABS8UJ86</accession>
<feature type="compositionally biased region" description="Gly residues" evidence="1">
    <location>
        <begin position="76"/>
        <end position="85"/>
    </location>
</feature>
<organism evidence="2 3">
    <name type="scientific">Datura stramonium</name>
    <name type="common">Jimsonweed</name>
    <name type="synonym">Common thornapple</name>
    <dbReference type="NCBI Taxonomy" id="4076"/>
    <lineage>
        <taxon>Eukaryota</taxon>
        <taxon>Viridiplantae</taxon>
        <taxon>Streptophyta</taxon>
        <taxon>Embryophyta</taxon>
        <taxon>Tracheophyta</taxon>
        <taxon>Spermatophyta</taxon>
        <taxon>Magnoliopsida</taxon>
        <taxon>eudicotyledons</taxon>
        <taxon>Gunneridae</taxon>
        <taxon>Pentapetalae</taxon>
        <taxon>asterids</taxon>
        <taxon>lamiids</taxon>
        <taxon>Solanales</taxon>
        <taxon>Solanaceae</taxon>
        <taxon>Solanoideae</taxon>
        <taxon>Datureae</taxon>
        <taxon>Datura</taxon>
    </lineage>
</organism>
<evidence type="ECO:0000256" key="1">
    <source>
        <dbReference type="SAM" id="MobiDB-lite"/>
    </source>
</evidence>
<evidence type="ECO:0000313" key="3">
    <source>
        <dbReference type="Proteomes" id="UP000823775"/>
    </source>
</evidence>
<dbReference type="Proteomes" id="UP000823775">
    <property type="component" value="Unassembled WGS sequence"/>
</dbReference>
<feature type="compositionally biased region" description="Basic and acidic residues" evidence="1">
    <location>
        <begin position="55"/>
        <end position="73"/>
    </location>
</feature>
<reference evidence="2 3" key="1">
    <citation type="journal article" date="2021" name="BMC Genomics">
        <title>Datura genome reveals duplications of psychoactive alkaloid biosynthetic genes and high mutation rate following tissue culture.</title>
        <authorList>
            <person name="Rajewski A."/>
            <person name="Carter-House D."/>
            <person name="Stajich J."/>
            <person name="Litt A."/>
        </authorList>
    </citation>
    <scope>NUCLEOTIDE SEQUENCE [LARGE SCALE GENOMIC DNA]</scope>
    <source>
        <strain evidence="2">AR-01</strain>
    </source>
</reference>
<dbReference type="EMBL" id="JACEIK010002046">
    <property type="protein sequence ID" value="MCD9558700.1"/>
    <property type="molecule type" value="Genomic_DNA"/>
</dbReference>